<gene>
    <name evidence="3" type="ORF">LWC05_04740</name>
</gene>
<reference evidence="3 4" key="1">
    <citation type="submission" date="2021-12" db="EMBL/GenBank/DDBJ databases">
        <title>Genome sequence of Acetobacter sicerae DmPark20a_162.</title>
        <authorList>
            <person name="Chaston J.M."/>
        </authorList>
    </citation>
    <scope>NUCLEOTIDE SEQUENCE [LARGE SCALE GENOMIC DNA]</scope>
    <source>
        <strain evidence="3 4">DmPark20a_162</strain>
    </source>
</reference>
<dbReference type="EMBL" id="JAJSOJ010000015">
    <property type="protein sequence ID" value="MCE0743199.1"/>
    <property type="molecule type" value="Genomic_DNA"/>
</dbReference>
<feature type="domain" description="UPF0033" evidence="2">
    <location>
        <begin position="11"/>
        <end position="80"/>
    </location>
</feature>
<comment type="similarity">
    <text evidence="1">Belongs to the sulfur carrier protein TusA family.</text>
</comment>
<dbReference type="InterPro" id="IPR001455">
    <property type="entry name" value="TusA-like"/>
</dbReference>
<dbReference type="PANTHER" id="PTHR33279">
    <property type="entry name" value="SULFUR CARRIER PROTEIN YEDF-RELATED"/>
    <property type="match status" value="1"/>
</dbReference>
<dbReference type="InterPro" id="IPR036868">
    <property type="entry name" value="TusA-like_sf"/>
</dbReference>
<dbReference type="PANTHER" id="PTHR33279:SF19">
    <property type="entry name" value="SSL1707 PROTEIN"/>
    <property type="match status" value="1"/>
</dbReference>
<dbReference type="Pfam" id="PF01206">
    <property type="entry name" value="TusA"/>
    <property type="match status" value="1"/>
</dbReference>
<evidence type="ECO:0000256" key="1">
    <source>
        <dbReference type="ARBA" id="ARBA00008984"/>
    </source>
</evidence>
<sequence length="84" mass="9094">MKEPDAPPLLLDITSETCPMTFVRTRLALDGMPAGGLLRVTLRGEEPLKNVTRSAQSLGHTILATEEAAGDGRHILTIRKKEEG</sequence>
<organism evidence="3 4">
    <name type="scientific">Acetobacter sicerae</name>
    <dbReference type="NCBI Taxonomy" id="85325"/>
    <lineage>
        <taxon>Bacteria</taxon>
        <taxon>Pseudomonadati</taxon>
        <taxon>Pseudomonadota</taxon>
        <taxon>Alphaproteobacteria</taxon>
        <taxon>Acetobacterales</taxon>
        <taxon>Acetobacteraceae</taxon>
        <taxon>Acetobacter</taxon>
    </lineage>
</organism>
<proteinExistence type="inferred from homology"/>
<dbReference type="Proteomes" id="UP001521074">
    <property type="component" value="Unassembled WGS sequence"/>
</dbReference>
<dbReference type="RefSeq" id="WP_173574411.1">
    <property type="nucleotide sequence ID" value="NZ_JAAABN010000010.1"/>
</dbReference>
<comment type="caution">
    <text evidence="3">The sequence shown here is derived from an EMBL/GenBank/DDBJ whole genome shotgun (WGS) entry which is preliminary data.</text>
</comment>
<evidence type="ECO:0000313" key="4">
    <source>
        <dbReference type="Proteomes" id="UP001521074"/>
    </source>
</evidence>
<keyword evidence="4" id="KW-1185">Reference proteome</keyword>
<dbReference type="SUPFAM" id="SSF64307">
    <property type="entry name" value="SirA-like"/>
    <property type="match status" value="1"/>
</dbReference>
<evidence type="ECO:0000313" key="3">
    <source>
        <dbReference type="EMBL" id="MCE0743199.1"/>
    </source>
</evidence>
<accession>A0ABS8VUC1</accession>
<evidence type="ECO:0000259" key="2">
    <source>
        <dbReference type="Pfam" id="PF01206"/>
    </source>
</evidence>
<name>A0ABS8VUC1_9PROT</name>
<dbReference type="Gene3D" id="3.30.110.40">
    <property type="entry name" value="TusA-like domain"/>
    <property type="match status" value="1"/>
</dbReference>
<protein>
    <submittedName>
        <fullName evidence="3">Sulfurtransferase TusA family protein</fullName>
    </submittedName>
</protein>